<sequence>MPESQSTSSTGGASTPAGFGSGRGIRFQIKTGGKSWACTLQDRSSYERMKATRTSSTDSVGSNSSSASSQRSL</sequence>
<evidence type="ECO:0000313" key="3">
    <source>
        <dbReference type="Proteomes" id="UP000029964"/>
    </source>
</evidence>
<dbReference type="EMBL" id="JPKY01000056">
    <property type="protein sequence ID" value="KFH44035.1"/>
    <property type="molecule type" value="Genomic_DNA"/>
</dbReference>
<dbReference type="Proteomes" id="UP000029964">
    <property type="component" value="Unassembled WGS sequence"/>
</dbReference>
<evidence type="ECO:0000313" key="2">
    <source>
        <dbReference type="EMBL" id="KFH44035.1"/>
    </source>
</evidence>
<feature type="region of interest" description="Disordered" evidence="1">
    <location>
        <begin position="1"/>
        <end position="26"/>
    </location>
</feature>
<gene>
    <name evidence="2" type="ORF">ACRE_051890</name>
</gene>
<dbReference type="AlphaFoldDB" id="A0A086T3V3"/>
<accession>A0A086T3V3</accession>
<dbReference type="OrthoDB" id="5221152at2759"/>
<comment type="caution">
    <text evidence="2">The sequence shown here is derived from an EMBL/GenBank/DDBJ whole genome shotgun (WGS) entry which is preliminary data.</text>
</comment>
<keyword evidence="3" id="KW-1185">Reference proteome</keyword>
<organism evidence="2 3">
    <name type="scientific">Hapsidospora chrysogenum (strain ATCC 11550 / CBS 779.69 / DSM 880 / IAM 14645 / JCM 23072 / IMI 49137)</name>
    <name type="common">Acremonium chrysogenum</name>
    <dbReference type="NCBI Taxonomy" id="857340"/>
    <lineage>
        <taxon>Eukaryota</taxon>
        <taxon>Fungi</taxon>
        <taxon>Dikarya</taxon>
        <taxon>Ascomycota</taxon>
        <taxon>Pezizomycotina</taxon>
        <taxon>Sordariomycetes</taxon>
        <taxon>Hypocreomycetidae</taxon>
        <taxon>Hypocreales</taxon>
        <taxon>Bionectriaceae</taxon>
        <taxon>Hapsidospora</taxon>
    </lineage>
</organism>
<feature type="compositionally biased region" description="Low complexity" evidence="1">
    <location>
        <begin position="1"/>
        <end position="18"/>
    </location>
</feature>
<proteinExistence type="predicted"/>
<dbReference type="HOGENOM" id="CLU_190133_0_0_1"/>
<protein>
    <submittedName>
        <fullName evidence="2">Uncharacterized protein</fullName>
    </submittedName>
</protein>
<name>A0A086T3V3_HAPC1</name>
<evidence type="ECO:0000256" key="1">
    <source>
        <dbReference type="SAM" id="MobiDB-lite"/>
    </source>
</evidence>
<feature type="region of interest" description="Disordered" evidence="1">
    <location>
        <begin position="41"/>
        <end position="73"/>
    </location>
</feature>
<reference evidence="3" key="1">
    <citation type="journal article" date="2014" name="Genome Announc.">
        <title>Genome sequence and annotation of Acremonium chrysogenum, producer of the beta-lactam antibiotic cephalosporin C.</title>
        <authorList>
            <person name="Terfehr D."/>
            <person name="Dahlmann T.A."/>
            <person name="Specht T."/>
            <person name="Zadra I."/>
            <person name="Kuernsteiner H."/>
            <person name="Kueck U."/>
        </authorList>
    </citation>
    <scope>NUCLEOTIDE SEQUENCE [LARGE SCALE GENOMIC DNA]</scope>
    <source>
        <strain evidence="3">ATCC 11550 / CBS 779.69 / DSM 880 / IAM 14645 / JCM 23072 / IMI 49137</strain>
    </source>
</reference>
<feature type="compositionally biased region" description="Low complexity" evidence="1">
    <location>
        <begin position="55"/>
        <end position="73"/>
    </location>
</feature>